<protein>
    <submittedName>
        <fullName evidence="2">Uncharacterized protein</fullName>
    </submittedName>
</protein>
<proteinExistence type="predicted"/>
<organism evidence="2 3">
    <name type="scientific">Willisornis vidua</name>
    <name type="common">Xingu scale-backed antbird</name>
    <dbReference type="NCBI Taxonomy" id="1566151"/>
    <lineage>
        <taxon>Eukaryota</taxon>
        <taxon>Metazoa</taxon>
        <taxon>Chordata</taxon>
        <taxon>Craniata</taxon>
        <taxon>Vertebrata</taxon>
        <taxon>Euteleostomi</taxon>
        <taxon>Archelosauria</taxon>
        <taxon>Archosauria</taxon>
        <taxon>Dinosauria</taxon>
        <taxon>Saurischia</taxon>
        <taxon>Theropoda</taxon>
        <taxon>Coelurosauria</taxon>
        <taxon>Aves</taxon>
        <taxon>Neognathae</taxon>
        <taxon>Neoaves</taxon>
        <taxon>Telluraves</taxon>
        <taxon>Australaves</taxon>
        <taxon>Passeriformes</taxon>
        <taxon>Thamnophilidae</taxon>
        <taxon>Willisornis</taxon>
    </lineage>
</organism>
<name>A0ABQ9CZZ5_9PASS</name>
<accession>A0ABQ9CZZ5</accession>
<evidence type="ECO:0000313" key="2">
    <source>
        <dbReference type="EMBL" id="KAJ7412614.1"/>
    </source>
</evidence>
<evidence type="ECO:0000313" key="3">
    <source>
        <dbReference type="Proteomes" id="UP001145742"/>
    </source>
</evidence>
<keyword evidence="3" id="KW-1185">Reference proteome</keyword>
<reference evidence="2" key="1">
    <citation type="submission" date="2019-10" db="EMBL/GenBank/DDBJ databases">
        <authorList>
            <person name="Soares A.E.R."/>
            <person name="Aleixo A."/>
            <person name="Schneider P."/>
            <person name="Miyaki C.Y."/>
            <person name="Schneider M.P."/>
            <person name="Mello C."/>
            <person name="Vasconcelos A.T.R."/>
        </authorList>
    </citation>
    <scope>NUCLEOTIDE SEQUENCE</scope>
    <source>
        <tissue evidence="2">Muscle</tissue>
    </source>
</reference>
<evidence type="ECO:0000256" key="1">
    <source>
        <dbReference type="SAM" id="MobiDB-lite"/>
    </source>
</evidence>
<feature type="region of interest" description="Disordered" evidence="1">
    <location>
        <begin position="88"/>
        <end position="108"/>
    </location>
</feature>
<dbReference type="Proteomes" id="UP001145742">
    <property type="component" value="Unassembled WGS sequence"/>
</dbReference>
<comment type="caution">
    <text evidence="2">The sequence shown here is derived from an EMBL/GenBank/DDBJ whole genome shotgun (WGS) entry which is preliminary data.</text>
</comment>
<gene>
    <name evidence="2" type="ORF">WISP_95190</name>
</gene>
<dbReference type="EMBL" id="WHWB01034217">
    <property type="protein sequence ID" value="KAJ7412614.1"/>
    <property type="molecule type" value="Genomic_DNA"/>
</dbReference>
<sequence>MLTIRGMVIDVEHDINKSNKSINQSNEILVTGSRSAHLLTSVVQSKEEGISGITLHGSTHVAGASCEWPCGEVMIAFSSPSPRLTVSSPLVGDAVPDGPDLKHIDHHG</sequence>
<feature type="compositionally biased region" description="Basic and acidic residues" evidence="1">
    <location>
        <begin position="99"/>
        <end position="108"/>
    </location>
</feature>